<dbReference type="EMBL" id="BMYM01000002">
    <property type="protein sequence ID" value="GHD36056.1"/>
    <property type="molecule type" value="Genomic_DNA"/>
</dbReference>
<gene>
    <name evidence="1" type="ORF">GCM10007053_23930</name>
</gene>
<proteinExistence type="predicted"/>
<dbReference type="AlphaFoldDB" id="A0A918XLP4"/>
<sequence>MLMESSYSRRPVTGPCPACQRDVDLTFHHLIPRKVHRRARFKKNFTRESLNQGIYLCRACHSGIHKQYDEMTLATHYASWDAISSDPDLQRHFAWVAKQRLTKRARA</sequence>
<reference evidence="1" key="1">
    <citation type="journal article" date="2014" name="Int. J. Syst. Evol. Microbiol.">
        <title>Complete genome sequence of Corynebacterium casei LMG S-19264T (=DSM 44701T), isolated from a smear-ripened cheese.</title>
        <authorList>
            <consortium name="US DOE Joint Genome Institute (JGI-PGF)"/>
            <person name="Walter F."/>
            <person name="Albersmeier A."/>
            <person name="Kalinowski J."/>
            <person name="Ruckert C."/>
        </authorList>
    </citation>
    <scope>NUCLEOTIDE SEQUENCE</scope>
    <source>
        <strain evidence="1">KCTC 23430</strain>
    </source>
</reference>
<evidence type="ECO:0000313" key="1">
    <source>
        <dbReference type="EMBL" id="GHD36056.1"/>
    </source>
</evidence>
<organism evidence="1 2">
    <name type="scientific">Parahalioglobus pacificus</name>
    <dbReference type="NCBI Taxonomy" id="930806"/>
    <lineage>
        <taxon>Bacteria</taxon>
        <taxon>Pseudomonadati</taxon>
        <taxon>Pseudomonadota</taxon>
        <taxon>Gammaproteobacteria</taxon>
        <taxon>Cellvibrionales</taxon>
        <taxon>Halieaceae</taxon>
        <taxon>Parahalioglobus</taxon>
    </lineage>
</organism>
<evidence type="ECO:0008006" key="3">
    <source>
        <dbReference type="Google" id="ProtNLM"/>
    </source>
</evidence>
<protein>
    <recommendedName>
        <fullName evidence="3">HNH domain-containing protein</fullName>
    </recommendedName>
</protein>
<accession>A0A918XLP4</accession>
<comment type="caution">
    <text evidence="1">The sequence shown here is derived from an EMBL/GenBank/DDBJ whole genome shotgun (WGS) entry which is preliminary data.</text>
</comment>
<evidence type="ECO:0000313" key="2">
    <source>
        <dbReference type="Proteomes" id="UP000644693"/>
    </source>
</evidence>
<dbReference type="PANTHER" id="PTHR37827">
    <property type="entry name" value="TUDOR DOMAIN-CONTAINING PROTEIN"/>
    <property type="match status" value="1"/>
</dbReference>
<dbReference type="Proteomes" id="UP000644693">
    <property type="component" value="Unassembled WGS sequence"/>
</dbReference>
<reference evidence="1" key="2">
    <citation type="submission" date="2020-09" db="EMBL/GenBank/DDBJ databases">
        <authorList>
            <person name="Sun Q."/>
            <person name="Kim S."/>
        </authorList>
    </citation>
    <scope>NUCLEOTIDE SEQUENCE</scope>
    <source>
        <strain evidence="1">KCTC 23430</strain>
    </source>
</reference>
<keyword evidence="2" id="KW-1185">Reference proteome</keyword>
<dbReference type="PANTHER" id="PTHR37827:SF1">
    <property type="entry name" value="HNH DOMAIN-CONTAINING PROTEIN"/>
    <property type="match status" value="1"/>
</dbReference>
<name>A0A918XLP4_9GAMM</name>